<reference evidence="1" key="1">
    <citation type="submission" date="2024-04" db="UniProtKB">
        <authorList>
            <consortium name="EnsemblMetazoa"/>
        </authorList>
    </citation>
    <scope>IDENTIFICATION</scope>
    <source>
        <strain evidence="1">EBRO</strain>
    </source>
</reference>
<accession>A0AAG5DWA3</accession>
<proteinExistence type="predicted"/>
<name>A0AAG5DWA3_ANOAO</name>
<keyword evidence="2" id="KW-1185">Reference proteome</keyword>
<protein>
    <submittedName>
        <fullName evidence="1">Uncharacterized protein</fullName>
    </submittedName>
</protein>
<sequence length="84" mass="9548">PNVFWRVLVVVIRPINSHRKVVLAFIFPVFLCPQQNERHLQHVHNVVVAIFLRSNAHFHPAVTSAGEILVRVAHLQPYGTPEVA</sequence>
<dbReference type="AlphaFoldDB" id="A0AAG5DWA3"/>
<organism evidence="1 2">
    <name type="scientific">Anopheles atroparvus</name>
    <name type="common">European mosquito</name>
    <dbReference type="NCBI Taxonomy" id="41427"/>
    <lineage>
        <taxon>Eukaryota</taxon>
        <taxon>Metazoa</taxon>
        <taxon>Ecdysozoa</taxon>
        <taxon>Arthropoda</taxon>
        <taxon>Hexapoda</taxon>
        <taxon>Insecta</taxon>
        <taxon>Pterygota</taxon>
        <taxon>Neoptera</taxon>
        <taxon>Endopterygota</taxon>
        <taxon>Diptera</taxon>
        <taxon>Nematocera</taxon>
        <taxon>Culicoidea</taxon>
        <taxon>Culicidae</taxon>
        <taxon>Anophelinae</taxon>
        <taxon>Anopheles</taxon>
    </lineage>
</organism>
<evidence type="ECO:0000313" key="1">
    <source>
        <dbReference type="EnsemblMetazoa" id="ENSAATROPP015632"/>
    </source>
</evidence>
<dbReference type="EnsemblMetazoa" id="ENSAATROPT017680">
    <property type="protein sequence ID" value="ENSAATROPP015632"/>
    <property type="gene ID" value="ENSAATROPG014441"/>
</dbReference>
<evidence type="ECO:0000313" key="2">
    <source>
        <dbReference type="Proteomes" id="UP000075880"/>
    </source>
</evidence>
<dbReference type="Proteomes" id="UP000075880">
    <property type="component" value="Unassembled WGS sequence"/>
</dbReference>